<gene>
    <name evidence="3" type="ORF">MYCIT1_LOCUS27556</name>
</gene>
<organism evidence="3 4">
    <name type="scientific">Mycena citricolor</name>
    <dbReference type="NCBI Taxonomy" id="2018698"/>
    <lineage>
        <taxon>Eukaryota</taxon>
        <taxon>Fungi</taxon>
        <taxon>Dikarya</taxon>
        <taxon>Basidiomycota</taxon>
        <taxon>Agaricomycotina</taxon>
        <taxon>Agaricomycetes</taxon>
        <taxon>Agaricomycetidae</taxon>
        <taxon>Agaricales</taxon>
        <taxon>Marasmiineae</taxon>
        <taxon>Mycenaceae</taxon>
        <taxon>Mycena</taxon>
    </lineage>
</organism>
<evidence type="ECO:0000259" key="2">
    <source>
        <dbReference type="Pfam" id="PF02182"/>
    </source>
</evidence>
<proteinExistence type="predicted"/>
<dbReference type="SUPFAM" id="SSF88697">
    <property type="entry name" value="PUA domain-like"/>
    <property type="match status" value="1"/>
</dbReference>
<feature type="non-terminal residue" evidence="3">
    <location>
        <position position="113"/>
    </location>
</feature>
<dbReference type="Pfam" id="PF02182">
    <property type="entry name" value="SAD_SRA"/>
    <property type="match status" value="1"/>
</dbReference>
<dbReference type="InterPro" id="IPR003105">
    <property type="entry name" value="SRA_YDG"/>
</dbReference>
<keyword evidence="4" id="KW-1185">Reference proteome</keyword>
<dbReference type="Proteomes" id="UP001295794">
    <property type="component" value="Unassembled WGS sequence"/>
</dbReference>
<dbReference type="Gene3D" id="2.30.280.10">
    <property type="entry name" value="SRA-YDG"/>
    <property type="match status" value="1"/>
</dbReference>
<sequence>ILIYGGQVSGNLSLKTNLGSTRSIRRKALMAAPEFQLATPSNWAIDSRVQKKIPVGKTWESRSDAMELHRRSMAGIYGTKELGAISIVTSGFYPGQDDGDVLSVHEFSPPNSD</sequence>
<reference evidence="3" key="1">
    <citation type="submission" date="2023-11" db="EMBL/GenBank/DDBJ databases">
        <authorList>
            <person name="De Vega J J."/>
            <person name="De Vega J J."/>
        </authorList>
    </citation>
    <scope>NUCLEOTIDE SEQUENCE</scope>
</reference>
<keyword evidence="1" id="KW-0539">Nucleus</keyword>
<dbReference type="InterPro" id="IPR036987">
    <property type="entry name" value="SRA-YDG_sf"/>
</dbReference>
<dbReference type="EMBL" id="CAVNYO010000421">
    <property type="protein sequence ID" value="CAK5278265.1"/>
    <property type="molecule type" value="Genomic_DNA"/>
</dbReference>
<feature type="domain" description="YDG" evidence="2">
    <location>
        <begin position="51"/>
        <end position="102"/>
    </location>
</feature>
<evidence type="ECO:0000256" key="1">
    <source>
        <dbReference type="ARBA" id="ARBA00023242"/>
    </source>
</evidence>
<comment type="caution">
    <text evidence="3">The sequence shown here is derived from an EMBL/GenBank/DDBJ whole genome shotgun (WGS) entry which is preliminary data.</text>
</comment>
<dbReference type="InterPro" id="IPR015947">
    <property type="entry name" value="PUA-like_sf"/>
</dbReference>
<dbReference type="AlphaFoldDB" id="A0AAD2HMS4"/>
<accession>A0AAD2HMS4</accession>
<protein>
    <recommendedName>
        <fullName evidence="2">YDG domain-containing protein</fullName>
    </recommendedName>
</protein>
<evidence type="ECO:0000313" key="3">
    <source>
        <dbReference type="EMBL" id="CAK5278265.1"/>
    </source>
</evidence>
<name>A0AAD2HMS4_9AGAR</name>
<evidence type="ECO:0000313" key="4">
    <source>
        <dbReference type="Proteomes" id="UP001295794"/>
    </source>
</evidence>